<dbReference type="InterPro" id="IPR016135">
    <property type="entry name" value="UBQ-conjugating_enzyme/RWD"/>
</dbReference>
<dbReference type="PROSITE" id="PS50127">
    <property type="entry name" value="UBC_2"/>
    <property type="match status" value="1"/>
</dbReference>
<gene>
    <name evidence="2" type="ORF">CVT26_010299</name>
</gene>
<dbReference type="Gene3D" id="3.10.110.10">
    <property type="entry name" value="Ubiquitin Conjugating Enzyme"/>
    <property type="match status" value="1"/>
</dbReference>
<dbReference type="Proteomes" id="UP000284706">
    <property type="component" value="Unassembled WGS sequence"/>
</dbReference>
<dbReference type="OrthoDB" id="109543at2759"/>
<protein>
    <recommendedName>
        <fullName evidence="1">UBC core domain-containing protein</fullName>
    </recommendedName>
</protein>
<dbReference type="EMBL" id="NHYE01001336">
    <property type="protein sequence ID" value="PPQ96670.1"/>
    <property type="molecule type" value="Genomic_DNA"/>
</dbReference>
<dbReference type="InParanoid" id="A0A409Y0Y4"/>
<reference evidence="2 3" key="1">
    <citation type="journal article" date="2018" name="Evol. Lett.">
        <title>Horizontal gene cluster transfer increased hallucinogenic mushroom diversity.</title>
        <authorList>
            <person name="Reynolds H.T."/>
            <person name="Vijayakumar V."/>
            <person name="Gluck-Thaler E."/>
            <person name="Korotkin H.B."/>
            <person name="Matheny P.B."/>
            <person name="Slot J.C."/>
        </authorList>
    </citation>
    <scope>NUCLEOTIDE SEQUENCE [LARGE SCALE GENOMIC DNA]</scope>
    <source>
        <strain evidence="2 3">SRW20</strain>
    </source>
</reference>
<evidence type="ECO:0000313" key="2">
    <source>
        <dbReference type="EMBL" id="PPQ96670.1"/>
    </source>
</evidence>
<feature type="domain" description="UBC core" evidence="1">
    <location>
        <begin position="8"/>
        <end position="166"/>
    </location>
</feature>
<evidence type="ECO:0000313" key="3">
    <source>
        <dbReference type="Proteomes" id="UP000284706"/>
    </source>
</evidence>
<evidence type="ECO:0000259" key="1">
    <source>
        <dbReference type="PROSITE" id="PS50127"/>
    </source>
</evidence>
<dbReference type="InterPro" id="IPR000608">
    <property type="entry name" value="UBC"/>
</dbReference>
<dbReference type="STRING" id="231916.A0A409Y0Y4"/>
<keyword evidence="3" id="KW-1185">Reference proteome</keyword>
<proteinExistence type="predicted"/>
<dbReference type="AlphaFoldDB" id="A0A409Y0Y4"/>
<dbReference type="Pfam" id="PF00179">
    <property type="entry name" value="UQ_con"/>
    <property type="match status" value="1"/>
</dbReference>
<dbReference type="SUPFAM" id="SSF54495">
    <property type="entry name" value="UBC-like"/>
    <property type="match status" value="1"/>
</dbReference>
<sequence>MSSQSSYRLLARLRKDLAELQDSPYPGVAVFTDDANFRKLCLILTPPSGPWKDLALHFDVDLPQEWPADPPIVTSSVRGIEHPNLFGRYICCDLLKPVGSGGYGYTGGYSPALTLRGLFLQFLTFFSSTKVEQDYGGHYDIGDEILTCYLPDSELGTRSHWPPSASKCSCLYSPIQQDEYQKIWESETTKETMLRTSTLDASGTIATDFVRYSHSLTQRLHKIVWPNFRRTDTINAISRWKCKRCHYGSPGNPYIRDSADIGQSHADPVVPNDLLQPPTACKLDLLSDDVLDYLASSLSSESIISLSTAYPRFHDVVSQLHILLRRELHCFFLRTPLNESILGIGVNFDKGARTLASDFDWLSMEAFDSYEVRKSIQKRDFNYFLPLAFNRPHFKRAWVDICKRLTILDAAVYRAEAAIAQKTRRPSNRRTGPPAKAYQSVEVLYRMMNNVVVSLMKSCDDMELTSGHSHGGVTLLLASEKAVISYCHLFHLLISLSGVTSLILQDATNKVRAFIDQPFTRNKNRTPDMGEFIVLITLVLVLPPLDPKNPLKWEDICGKFLEEAITRNVRWVLDASPMLEVMENGASDYRLETTFANSKTSLRLIMFQLSFFKMFSMTYASNLSLLDDNYGFAAKELPERMVTEIKEIYAVNTWPQFFQRVRFTKGLSFSKAVFCDMLRQTVAESARRRYHTAGNQDKMLRLRQERAVYEKKYSNAAQKK</sequence>
<dbReference type="SMART" id="SM00212">
    <property type="entry name" value="UBCc"/>
    <property type="match status" value="1"/>
</dbReference>
<accession>A0A409Y0Y4</accession>
<comment type="caution">
    <text evidence="2">The sequence shown here is derived from an EMBL/GenBank/DDBJ whole genome shotgun (WGS) entry which is preliminary data.</text>
</comment>
<name>A0A409Y0Y4_9AGAR</name>
<organism evidence="2 3">
    <name type="scientific">Gymnopilus dilepis</name>
    <dbReference type="NCBI Taxonomy" id="231916"/>
    <lineage>
        <taxon>Eukaryota</taxon>
        <taxon>Fungi</taxon>
        <taxon>Dikarya</taxon>
        <taxon>Basidiomycota</taxon>
        <taxon>Agaricomycotina</taxon>
        <taxon>Agaricomycetes</taxon>
        <taxon>Agaricomycetidae</taxon>
        <taxon>Agaricales</taxon>
        <taxon>Agaricineae</taxon>
        <taxon>Hymenogastraceae</taxon>
        <taxon>Gymnopilus</taxon>
    </lineage>
</organism>